<feature type="transmembrane region" description="Helical" evidence="10">
    <location>
        <begin position="209"/>
        <end position="231"/>
    </location>
</feature>
<dbReference type="EMBL" id="KT381550">
    <property type="protein sequence ID" value="ALR72556.1"/>
    <property type="molecule type" value="mRNA"/>
</dbReference>
<evidence type="ECO:0000256" key="3">
    <source>
        <dbReference type="ARBA" id="ARBA00022606"/>
    </source>
</evidence>
<evidence type="ECO:0000256" key="10">
    <source>
        <dbReference type="SAM" id="Phobius"/>
    </source>
</evidence>
<evidence type="ECO:0000256" key="9">
    <source>
        <dbReference type="ARBA" id="ARBA00023224"/>
    </source>
</evidence>
<evidence type="ECO:0000256" key="1">
    <source>
        <dbReference type="ARBA" id="ARBA00004651"/>
    </source>
</evidence>
<dbReference type="Pfam" id="PF02949">
    <property type="entry name" value="7tm_6"/>
    <property type="match status" value="1"/>
</dbReference>
<organism evidence="11">
    <name type="scientific">Colaphellus bowringi</name>
    <dbReference type="NCBI Taxonomy" id="561076"/>
    <lineage>
        <taxon>Eukaryota</taxon>
        <taxon>Metazoa</taxon>
        <taxon>Ecdysozoa</taxon>
        <taxon>Arthropoda</taxon>
        <taxon>Hexapoda</taxon>
        <taxon>Insecta</taxon>
        <taxon>Pterygota</taxon>
        <taxon>Neoptera</taxon>
        <taxon>Endopterygota</taxon>
        <taxon>Coleoptera</taxon>
        <taxon>Polyphaga</taxon>
        <taxon>Cucujiformia</taxon>
        <taxon>Chrysomeloidea</taxon>
        <taxon>Chrysomelidae</taxon>
        <taxon>Chrysomelinae</taxon>
        <taxon>Chrysomelini</taxon>
        <taxon>Colaphellus</taxon>
    </lineage>
</organism>
<reference evidence="11" key="1">
    <citation type="journal article" date="2015" name="BMC Genomics">
        <title>Candidate chemosensory genes identified in Colaphellus bowringi by antennal transcriptome analysis.</title>
        <authorList>
            <person name="Li X.M."/>
            <person name="Zhu X.Y."/>
            <person name="Wang Z.Q."/>
            <person name="Wang Y."/>
            <person name="He P."/>
            <person name="Chen G."/>
            <person name="Sun L."/>
            <person name="Deng D.G."/>
            <person name="Zhang Y.N."/>
        </authorList>
    </citation>
    <scope>NUCLEOTIDE SEQUENCE</scope>
</reference>
<dbReference type="AlphaFoldDB" id="A0A0S3J2M6"/>
<keyword evidence="2" id="KW-1003">Cell membrane</keyword>
<protein>
    <submittedName>
        <fullName evidence="11">Odorant receptor OR11</fullName>
    </submittedName>
</protein>
<dbReference type="GO" id="GO:0005549">
    <property type="term" value="F:odorant binding"/>
    <property type="evidence" value="ECO:0007669"/>
    <property type="project" value="InterPro"/>
</dbReference>
<keyword evidence="6 10" id="KW-1133">Transmembrane helix</keyword>
<dbReference type="GO" id="GO:0005886">
    <property type="term" value="C:plasma membrane"/>
    <property type="evidence" value="ECO:0007669"/>
    <property type="project" value="UniProtKB-SubCell"/>
</dbReference>
<sequence>MGAVKVLFFYFRGDKLIKIMATLESTDLHYEKCQKRKFFPGSISTNYKKVGIKYTLLFFMLAHATLISSYIPPTIAAIQSELDNPGKSLPDRLPYYSWMPFKFDTSTTYLIALGYQAIPMFSYAYSIVGMDTLFMNIMNCIGMNLEIIQGAFLSLRERAADKIAGPLMTQDGLHNSHELKTALNREMKKVCRHLQIIYRLCEDLENVHTFLTLAQTVATLFILCSCLYLVSTTPASSKQFLSEIVYMVAMGFQLILYCWFGNEVTLKADMIPFFIWQSDWISADREFKHAMIFTMIRAKRQLHLTAGKFAPLTLTTFIAIIKASYSFYAVIKNTST</sequence>
<evidence type="ECO:0000256" key="7">
    <source>
        <dbReference type="ARBA" id="ARBA00023136"/>
    </source>
</evidence>
<keyword evidence="3" id="KW-0716">Sensory transduction</keyword>
<feature type="transmembrane region" description="Helical" evidence="10">
    <location>
        <begin position="309"/>
        <end position="331"/>
    </location>
</feature>
<dbReference type="GO" id="GO:0004984">
    <property type="term" value="F:olfactory receptor activity"/>
    <property type="evidence" value="ECO:0007669"/>
    <property type="project" value="InterPro"/>
</dbReference>
<comment type="subcellular location">
    <subcellularLocation>
        <location evidence="1">Cell membrane</location>
        <topology evidence="1">Multi-pass membrane protein</topology>
    </subcellularLocation>
</comment>
<feature type="transmembrane region" description="Helical" evidence="10">
    <location>
        <begin position="243"/>
        <end position="260"/>
    </location>
</feature>
<feature type="transmembrane region" description="Helical" evidence="10">
    <location>
        <begin position="108"/>
        <end position="128"/>
    </location>
</feature>
<dbReference type="GO" id="GO:0007165">
    <property type="term" value="P:signal transduction"/>
    <property type="evidence" value="ECO:0007669"/>
    <property type="project" value="UniProtKB-KW"/>
</dbReference>
<evidence type="ECO:0000256" key="4">
    <source>
        <dbReference type="ARBA" id="ARBA00022692"/>
    </source>
</evidence>
<proteinExistence type="evidence at transcript level"/>
<evidence type="ECO:0000256" key="6">
    <source>
        <dbReference type="ARBA" id="ARBA00022989"/>
    </source>
</evidence>
<keyword evidence="9" id="KW-0807">Transducer</keyword>
<evidence type="ECO:0000256" key="5">
    <source>
        <dbReference type="ARBA" id="ARBA00022725"/>
    </source>
</evidence>
<keyword evidence="8 11" id="KW-0675">Receptor</keyword>
<dbReference type="PANTHER" id="PTHR21137:SF35">
    <property type="entry name" value="ODORANT RECEPTOR 19A-RELATED"/>
    <property type="match status" value="1"/>
</dbReference>
<accession>A0A0S3J2M6</accession>
<dbReference type="InterPro" id="IPR004117">
    <property type="entry name" value="7tm6_olfct_rcpt"/>
</dbReference>
<keyword evidence="5" id="KW-0552">Olfaction</keyword>
<name>A0A0S3J2M6_9CUCU</name>
<evidence type="ECO:0000313" key="11">
    <source>
        <dbReference type="EMBL" id="ALR72556.1"/>
    </source>
</evidence>
<keyword evidence="7 10" id="KW-0472">Membrane</keyword>
<evidence type="ECO:0000256" key="8">
    <source>
        <dbReference type="ARBA" id="ARBA00023170"/>
    </source>
</evidence>
<reference evidence="11" key="2">
    <citation type="submission" date="2015-08" db="EMBL/GenBank/DDBJ databases">
        <authorList>
            <person name="Babu N.S."/>
            <person name="Beckwith C.J."/>
            <person name="Beseler K.G."/>
            <person name="Brison A."/>
            <person name="Carone J.V."/>
            <person name="Caskin T.P."/>
            <person name="Diamond M."/>
            <person name="Durham M.E."/>
            <person name="Foxe J.M."/>
            <person name="Go M."/>
            <person name="Henderson B.A."/>
            <person name="Jones I.B."/>
            <person name="McGettigan J.A."/>
            <person name="Micheletti S.J."/>
            <person name="Nasrallah M.E."/>
            <person name="Ortiz D."/>
            <person name="Piller C.R."/>
            <person name="Privatt S.R."/>
            <person name="Schneider S.L."/>
            <person name="Sharp S."/>
            <person name="Smith T.C."/>
            <person name="Stanton J.D."/>
            <person name="Ullery H.E."/>
            <person name="Wilson R.J."/>
            <person name="Serrano M.G."/>
            <person name="Buck G."/>
            <person name="Lee V."/>
            <person name="Wang Y."/>
            <person name="Carvalho R."/>
            <person name="Voegtly L."/>
            <person name="Shi R."/>
            <person name="Duckworth R."/>
            <person name="Johnson A."/>
            <person name="Loviza R."/>
            <person name="Walstead R."/>
            <person name="Shah Z."/>
            <person name="Kiflezghi M."/>
            <person name="Wade K."/>
            <person name="Ball S.L."/>
            <person name="Bradley K.W."/>
            <person name="Asai D.J."/>
            <person name="Bowman C.A."/>
            <person name="Russell D.A."/>
            <person name="Pope W.H."/>
            <person name="Jacobs-Sera D."/>
            <person name="Hendrix R.W."/>
            <person name="Hatfull G.F."/>
        </authorList>
    </citation>
    <scope>NUCLEOTIDE SEQUENCE</scope>
</reference>
<feature type="transmembrane region" description="Helical" evidence="10">
    <location>
        <begin position="56"/>
        <end position="78"/>
    </location>
</feature>
<dbReference type="PANTHER" id="PTHR21137">
    <property type="entry name" value="ODORANT RECEPTOR"/>
    <property type="match status" value="1"/>
</dbReference>
<evidence type="ECO:0000256" key="2">
    <source>
        <dbReference type="ARBA" id="ARBA00022475"/>
    </source>
</evidence>
<keyword evidence="4 10" id="KW-0812">Transmembrane</keyword>